<protein>
    <submittedName>
        <fullName evidence="1">Uncharacterized protein</fullName>
    </submittedName>
</protein>
<comment type="caution">
    <text evidence="1">The sequence shown here is derived from an EMBL/GenBank/DDBJ whole genome shotgun (WGS) entry which is preliminary data.</text>
</comment>
<organism evidence="1 2">
    <name type="scientific">Paralvinella palmiformis</name>
    <dbReference type="NCBI Taxonomy" id="53620"/>
    <lineage>
        <taxon>Eukaryota</taxon>
        <taxon>Metazoa</taxon>
        <taxon>Spiralia</taxon>
        <taxon>Lophotrochozoa</taxon>
        <taxon>Annelida</taxon>
        <taxon>Polychaeta</taxon>
        <taxon>Sedentaria</taxon>
        <taxon>Canalipalpata</taxon>
        <taxon>Terebellida</taxon>
        <taxon>Terebelliformia</taxon>
        <taxon>Alvinellidae</taxon>
        <taxon>Paralvinella</taxon>
    </lineage>
</organism>
<evidence type="ECO:0000313" key="1">
    <source>
        <dbReference type="EMBL" id="KAK2154118.1"/>
    </source>
</evidence>
<reference evidence="1" key="1">
    <citation type="journal article" date="2023" name="Mol. Biol. Evol.">
        <title>Third-Generation Sequencing Reveals the Adaptive Role of the Epigenome in Three Deep-Sea Polychaetes.</title>
        <authorList>
            <person name="Perez M."/>
            <person name="Aroh O."/>
            <person name="Sun Y."/>
            <person name="Lan Y."/>
            <person name="Juniper S.K."/>
            <person name="Young C.R."/>
            <person name="Angers B."/>
            <person name="Qian P.Y."/>
        </authorList>
    </citation>
    <scope>NUCLEOTIDE SEQUENCE</scope>
    <source>
        <strain evidence="1">P08H-3</strain>
    </source>
</reference>
<dbReference type="Proteomes" id="UP001208570">
    <property type="component" value="Unassembled WGS sequence"/>
</dbReference>
<accession>A0AAD9N3I8</accession>
<name>A0AAD9N3I8_9ANNE</name>
<evidence type="ECO:0000313" key="2">
    <source>
        <dbReference type="Proteomes" id="UP001208570"/>
    </source>
</evidence>
<dbReference type="AlphaFoldDB" id="A0AAD9N3I8"/>
<dbReference type="EMBL" id="JAODUP010000276">
    <property type="protein sequence ID" value="KAK2154118.1"/>
    <property type="molecule type" value="Genomic_DNA"/>
</dbReference>
<proteinExistence type="predicted"/>
<keyword evidence="2" id="KW-1185">Reference proteome</keyword>
<sequence length="246" mass="28578">MLRDSDKRNVLCLVSRECAPGFQHLGRKRFEIQRRVGKEALDKLGICARDVYYHIRSMVLDILNWSSSVEWYLNRVKVVDSGWMFDVLTASTTDVHNNILLLRAHSHTNRVYTLYCKIPDQPYGNNIVNTYIVKIKWRASDIPSLKFPVQYCPLFADRQLIISCVAALSSFQNDRWHWYLDDVALDGGTWWLVVSKPGRYRCSYASHENGEKDILEFDVKEPHGGSPRRPNEWQFCAYNITLNDGS</sequence>
<gene>
    <name evidence="1" type="ORF">LSH36_276g03040</name>
</gene>